<feature type="region of interest" description="Disordered" evidence="4">
    <location>
        <begin position="1288"/>
        <end position="1332"/>
    </location>
</feature>
<feature type="compositionally biased region" description="Polar residues" evidence="4">
    <location>
        <begin position="30"/>
        <end position="46"/>
    </location>
</feature>
<dbReference type="Gene3D" id="3.40.50.10810">
    <property type="entry name" value="Tandem AAA-ATPase domain"/>
    <property type="match status" value="1"/>
</dbReference>
<dbReference type="EMBL" id="BLLK01000023">
    <property type="protein sequence ID" value="GFH47552.1"/>
    <property type="molecule type" value="Genomic_DNA"/>
</dbReference>
<dbReference type="PROSITE" id="PS51192">
    <property type="entry name" value="HELICASE_ATP_BIND_1"/>
    <property type="match status" value="1"/>
</dbReference>
<keyword evidence="2" id="KW-0378">Hydrolase</keyword>
<feature type="compositionally biased region" description="Basic residues" evidence="4">
    <location>
        <begin position="142"/>
        <end position="152"/>
    </location>
</feature>
<feature type="compositionally biased region" description="Basic and acidic residues" evidence="4">
    <location>
        <begin position="47"/>
        <end position="64"/>
    </location>
</feature>
<comment type="caution">
    <text evidence="7">The sequence shown here is derived from an EMBL/GenBank/DDBJ whole genome shotgun (WGS) entry which is preliminary data.</text>
</comment>
<evidence type="ECO:0000256" key="2">
    <source>
        <dbReference type="ARBA" id="ARBA00022801"/>
    </source>
</evidence>
<organism evidence="7 8">
    <name type="scientific">Chaetoceros tenuissimus</name>
    <dbReference type="NCBI Taxonomy" id="426638"/>
    <lineage>
        <taxon>Eukaryota</taxon>
        <taxon>Sar</taxon>
        <taxon>Stramenopiles</taxon>
        <taxon>Ochrophyta</taxon>
        <taxon>Bacillariophyta</taxon>
        <taxon>Coscinodiscophyceae</taxon>
        <taxon>Chaetocerotophycidae</taxon>
        <taxon>Chaetocerotales</taxon>
        <taxon>Chaetocerotaceae</taxon>
        <taxon>Chaetoceros</taxon>
    </lineage>
</organism>
<feature type="domain" description="Helicase ATP-binding" evidence="5">
    <location>
        <begin position="523"/>
        <end position="735"/>
    </location>
</feature>
<dbReference type="PANTHER" id="PTHR45629">
    <property type="entry name" value="SNF2/RAD54 FAMILY MEMBER"/>
    <property type="match status" value="1"/>
</dbReference>
<dbReference type="InterPro" id="IPR038718">
    <property type="entry name" value="SNF2-like_sf"/>
</dbReference>
<feature type="compositionally biased region" description="Basic and acidic residues" evidence="4">
    <location>
        <begin position="216"/>
        <end position="237"/>
    </location>
</feature>
<dbReference type="SUPFAM" id="SSF52540">
    <property type="entry name" value="P-loop containing nucleoside triphosphate hydrolases"/>
    <property type="match status" value="2"/>
</dbReference>
<proteinExistence type="predicted"/>
<dbReference type="Proteomes" id="UP001054902">
    <property type="component" value="Unassembled WGS sequence"/>
</dbReference>
<feature type="compositionally biased region" description="Acidic residues" evidence="4">
    <location>
        <begin position="301"/>
        <end position="310"/>
    </location>
</feature>
<dbReference type="GO" id="GO:0016787">
    <property type="term" value="F:hydrolase activity"/>
    <property type="evidence" value="ECO:0007669"/>
    <property type="project" value="UniProtKB-KW"/>
</dbReference>
<dbReference type="Pfam" id="PF00271">
    <property type="entry name" value="Helicase_C"/>
    <property type="match status" value="1"/>
</dbReference>
<dbReference type="InterPro" id="IPR000330">
    <property type="entry name" value="SNF2_N"/>
</dbReference>
<dbReference type="InterPro" id="IPR027417">
    <property type="entry name" value="P-loop_NTPase"/>
</dbReference>
<dbReference type="SMART" id="SM00490">
    <property type="entry name" value="HELICc"/>
    <property type="match status" value="1"/>
</dbReference>
<feature type="compositionally biased region" description="Basic residues" evidence="4">
    <location>
        <begin position="285"/>
        <end position="294"/>
    </location>
</feature>
<feature type="compositionally biased region" description="Basic residues" evidence="4">
    <location>
        <begin position="192"/>
        <end position="203"/>
    </location>
</feature>
<sequence>MEDWQRRRLQNERRKKRDEELKKKKEQAGLLSSSRSTQPKSKQSSMDQKRLKEAKENAAADRGLRLIREMNLKEMNLKMKRTCFVDSSTLFSSSPRDSFKSLKKPLPKKASPLHSFYSSDSDQEFTRQLEEKKSNPRNSLKLLKKPSPKKPKNSFLHYESDEEYAMLGAKIEQEKIEKQLVSNVDWKETKSKKQPKSKRKSVPKKNFDSDEDSIDSMDRKPRAKPDLFKGRQKHDSDSYDSMSENDIPMKSITVHKKLDDDDSYDGQEDMAKQKRHVSPNESFKRKSPKARTRQVRREVSSDDSDTEEDMMAYSRRMRNLDKKAQYSSSEGEEEEVQSEQSRSPKNQGGRDKKEHKRKSSSNRSSKSKSKPSPVKQKPDDLWSDDDVVSSASSIQDDKSTSAMNDWDAAVAYINKSPSPVKKKRNKKQTKKKVRPSKEFDYDSEVDEFADEAALEQELKPHFENPKWLSECIPLPLKNPLAEQDGEGDQEQGGDAAADMKHSIPASINRYLKVYQQEGVRFIYKLLMQGYGSVLGDDMGLGKTVQIIALIAALQNKKGNKCDLKEIRERQEAIMNYFAKVKADQEDTLLRGGIIAKTTDALPELPYSPILVIVPPLVFTNWEKEFKTWGYFAVASYRDANRAIAIERISCGMEDIMLCGSSMLKKEKDLNELLTIQWSLIIVDEFHDYKNHTTKLSKALETLRNASQCPIVGMTGTIMSNEYQELYNLIDIVQPGLLGERTDFRRDYARPLHLLRPKDSKPDVLALGNARNEELKTALKNVFLKREKSMYLEDDLPTKKQKIVFCELSELQKELYQHIIYNLTEYQFLRTCNMPCDCGVNRKFFLKLRSLPTKAVQIEFTRQNKEKITLRKECCYTVPEGDDVVFWPAQHEDDKICQTCPGCITLPALQKLNLLASHASFLQVDKDPDHVRKESDKKKLKKDLAFAKVAIPKHLLKFMPGKSYTRKTSIFDDHSLLSGKMKVLSYFLRKFEKRGDRVLLFSYSTVTLDMIQHFIKEKGYSHLRIDGSVKNKQDLVDKYQENDDIFLFLISTKAGGVGLNLTAANKVIIFDVGWNPSSDEQAQDRSYRIGQDKDVEVIRFVSKGTIEEIKYMRQLYKVHLKQQTLASDEYTANEPPQIFRGVDKDKNRKGELFGIENLLKFKDGSFMEDFWKAAEAPKRSENDKEAIDEEDIVAAMNGAKENGMEKLFEDEDGTDDIENVVNNYFEKHKTLEHVDDSEEENEFEGVNYEDFLRKDKGGAALQEGDQGFYEEMGAFSQNVADAEMEFVDDNENSESVEKETRTEREINEVKLESKENDSRIQVKTEFDTSEMNTQECQTSLLAEIDSSIGYQYTPQCSQEGKKLLSSLTSAEESKIKEKSCNTETSIEKEAHEQTVASKRGHEIKGFPRQQDNEKKSKKSSGNPFLEKENEGLVNSENTVDDDIQTKTPKITFTSSPSRRSAKPTKEALGKKRKAETKSFSSKKFLHIPSYWKGK</sequence>
<evidence type="ECO:0000256" key="3">
    <source>
        <dbReference type="ARBA" id="ARBA00023242"/>
    </source>
</evidence>
<keyword evidence="3" id="KW-0539">Nucleus</keyword>
<feature type="region of interest" description="Disordered" evidence="4">
    <location>
        <begin position="1"/>
        <end position="64"/>
    </location>
</feature>
<feature type="region of interest" description="Disordered" evidence="4">
    <location>
        <begin position="478"/>
        <end position="497"/>
    </location>
</feature>
<feature type="compositionally biased region" description="Basic residues" evidence="4">
    <location>
        <begin position="420"/>
        <end position="434"/>
    </location>
</feature>
<dbReference type="GO" id="GO:0005634">
    <property type="term" value="C:nucleus"/>
    <property type="evidence" value="ECO:0007669"/>
    <property type="project" value="UniProtKB-SubCell"/>
</dbReference>
<feature type="compositionally biased region" description="Basic residues" evidence="4">
    <location>
        <begin position="353"/>
        <end position="369"/>
    </location>
</feature>
<dbReference type="InterPro" id="IPR014001">
    <property type="entry name" value="Helicase_ATP-bd"/>
</dbReference>
<keyword evidence="8" id="KW-1185">Reference proteome</keyword>
<dbReference type="Gene3D" id="3.40.50.300">
    <property type="entry name" value="P-loop containing nucleotide triphosphate hydrolases"/>
    <property type="match status" value="1"/>
</dbReference>
<dbReference type="InterPro" id="IPR049730">
    <property type="entry name" value="SNF2/RAD54-like_C"/>
</dbReference>
<dbReference type="FunFam" id="3.40.50.10810:FF:000019">
    <property type="entry name" value="DNA excision repair protein ERCC-6-like 2 isoform X1"/>
    <property type="match status" value="1"/>
</dbReference>
<dbReference type="PANTHER" id="PTHR45629:SF7">
    <property type="entry name" value="DNA EXCISION REPAIR PROTEIN ERCC-6-RELATED"/>
    <property type="match status" value="1"/>
</dbReference>
<feature type="region of interest" description="Disordered" evidence="4">
    <location>
        <begin position="181"/>
        <end position="438"/>
    </location>
</feature>
<evidence type="ECO:0000256" key="1">
    <source>
        <dbReference type="ARBA" id="ARBA00004123"/>
    </source>
</evidence>
<name>A0AAD3H1W8_9STRA</name>
<reference evidence="7 8" key="1">
    <citation type="journal article" date="2021" name="Sci. Rep.">
        <title>The genome of the diatom Chaetoceros tenuissimus carries an ancient integrated fragment of an extant virus.</title>
        <authorList>
            <person name="Hongo Y."/>
            <person name="Kimura K."/>
            <person name="Takaki Y."/>
            <person name="Yoshida Y."/>
            <person name="Baba S."/>
            <person name="Kobayashi G."/>
            <person name="Nagasaki K."/>
            <person name="Hano T."/>
            <person name="Tomaru Y."/>
        </authorList>
    </citation>
    <scope>NUCLEOTIDE SEQUENCE [LARGE SCALE GENOMIC DNA]</scope>
    <source>
        <strain evidence="7 8">NIES-3715</strain>
    </source>
</reference>
<feature type="compositionally biased region" description="Polar residues" evidence="4">
    <location>
        <begin position="1444"/>
        <end position="1457"/>
    </location>
</feature>
<dbReference type="GO" id="GO:0005524">
    <property type="term" value="F:ATP binding"/>
    <property type="evidence" value="ECO:0007669"/>
    <property type="project" value="InterPro"/>
</dbReference>
<dbReference type="PROSITE" id="PS51194">
    <property type="entry name" value="HELICASE_CTER"/>
    <property type="match status" value="1"/>
</dbReference>
<dbReference type="CDD" id="cd18793">
    <property type="entry name" value="SF2_C_SNF"/>
    <property type="match status" value="1"/>
</dbReference>
<dbReference type="InterPro" id="IPR001650">
    <property type="entry name" value="Helicase_C-like"/>
</dbReference>
<feature type="compositionally biased region" description="Basic and acidic residues" evidence="4">
    <location>
        <begin position="124"/>
        <end position="134"/>
    </location>
</feature>
<gene>
    <name evidence="7" type="ORF">CTEN210_04027</name>
</gene>
<protein>
    <submittedName>
        <fullName evidence="7">Uncharacterized protein</fullName>
    </submittedName>
</protein>
<feature type="compositionally biased region" description="Basic and acidic residues" evidence="4">
    <location>
        <begin position="1370"/>
        <end position="1391"/>
    </location>
</feature>
<evidence type="ECO:0000313" key="7">
    <source>
        <dbReference type="EMBL" id="GFH47552.1"/>
    </source>
</evidence>
<feature type="compositionally biased region" description="Basic and acidic residues" evidence="4">
    <location>
        <begin position="1398"/>
        <end position="1413"/>
    </location>
</feature>
<dbReference type="InterPro" id="IPR050496">
    <property type="entry name" value="SNF2_RAD54_helicase_repair"/>
</dbReference>
<dbReference type="SMART" id="SM00487">
    <property type="entry name" value="DEXDc"/>
    <property type="match status" value="1"/>
</dbReference>
<feature type="region of interest" description="Disordered" evidence="4">
    <location>
        <begin position="1366"/>
        <end position="1479"/>
    </location>
</feature>
<feature type="compositionally biased region" description="Basic and acidic residues" evidence="4">
    <location>
        <begin position="1"/>
        <end position="27"/>
    </location>
</feature>
<evidence type="ECO:0000259" key="5">
    <source>
        <dbReference type="PROSITE" id="PS51192"/>
    </source>
</evidence>
<feature type="domain" description="Helicase C-terminal" evidence="6">
    <location>
        <begin position="982"/>
        <end position="1135"/>
    </location>
</feature>
<dbReference type="Pfam" id="PF00176">
    <property type="entry name" value="SNF2-rel_dom"/>
    <property type="match status" value="1"/>
</dbReference>
<evidence type="ECO:0000313" key="8">
    <source>
        <dbReference type="Proteomes" id="UP001054902"/>
    </source>
</evidence>
<evidence type="ECO:0000256" key="4">
    <source>
        <dbReference type="SAM" id="MobiDB-lite"/>
    </source>
</evidence>
<feature type="compositionally biased region" description="Basic and acidic residues" evidence="4">
    <location>
        <begin position="1294"/>
        <end position="1325"/>
    </location>
</feature>
<accession>A0AAD3H1W8</accession>
<evidence type="ECO:0000259" key="6">
    <source>
        <dbReference type="PROSITE" id="PS51194"/>
    </source>
</evidence>
<comment type="subcellular location">
    <subcellularLocation>
        <location evidence="1">Nucleus</location>
    </subcellularLocation>
</comment>
<feature type="region of interest" description="Disordered" evidence="4">
    <location>
        <begin position="89"/>
        <end position="156"/>
    </location>
</feature>